<dbReference type="EMBL" id="VSSQ01000030">
    <property type="protein sequence ID" value="MPL66016.1"/>
    <property type="molecule type" value="Genomic_DNA"/>
</dbReference>
<proteinExistence type="predicted"/>
<evidence type="ECO:0000256" key="1">
    <source>
        <dbReference type="SAM" id="Phobius"/>
    </source>
</evidence>
<protein>
    <submittedName>
        <fullName evidence="2">Uncharacterized protein</fullName>
    </submittedName>
</protein>
<name>A0A644TGE1_9ZZZZ</name>
<keyword evidence="1" id="KW-0472">Membrane</keyword>
<comment type="caution">
    <text evidence="2">The sequence shown here is derived from an EMBL/GenBank/DDBJ whole genome shotgun (WGS) entry which is preliminary data.</text>
</comment>
<organism evidence="2">
    <name type="scientific">bioreactor metagenome</name>
    <dbReference type="NCBI Taxonomy" id="1076179"/>
    <lineage>
        <taxon>unclassified sequences</taxon>
        <taxon>metagenomes</taxon>
        <taxon>ecological metagenomes</taxon>
    </lineage>
</organism>
<accession>A0A644TGE1</accession>
<sequence length="96" mass="10851">MTRSEWIRNQRERDSMRNQSPLGAIVMLLAIIAFMIGLGFCTVRSLEYSFAGMKLLSVHQPDIDGSVLVTYERYGEIFGRTFADKNAALAFAESIR</sequence>
<dbReference type="AlphaFoldDB" id="A0A644TGE1"/>
<reference evidence="2" key="1">
    <citation type="submission" date="2019-08" db="EMBL/GenBank/DDBJ databases">
        <authorList>
            <person name="Kucharzyk K."/>
            <person name="Murdoch R.W."/>
            <person name="Higgins S."/>
            <person name="Loffler F."/>
        </authorList>
    </citation>
    <scope>NUCLEOTIDE SEQUENCE</scope>
</reference>
<keyword evidence="1" id="KW-1133">Transmembrane helix</keyword>
<gene>
    <name evidence="2" type="ORF">SDC9_11684</name>
</gene>
<feature type="transmembrane region" description="Helical" evidence="1">
    <location>
        <begin position="21"/>
        <end position="40"/>
    </location>
</feature>
<evidence type="ECO:0000313" key="2">
    <source>
        <dbReference type="EMBL" id="MPL66016.1"/>
    </source>
</evidence>
<keyword evidence="1" id="KW-0812">Transmembrane</keyword>